<organism evidence="1 2">
    <name type="scientific">Methylopila henanensis</name>
    <dbReference type="NCBI Taxonomy" id="873516"/>
    <lineage>
        <taxon>Bacteria</taxon>
        <taxon>Pseudomonadati</taxon>
        <taxon>Pseudomonadota</taxon>
        <taxon>Alphaproteobacteria</taxon>
        <taxon>Hyphomicrobiales</taxon>
        <taxon>Methylopilaceae</taxon>
        <taxon>Methylopila</taxon>
    </lineage>
</organism>
<gene>
    <name evidence="1" type="ORF">ACFSCV_07910</name>
</gene>
<evidence type="ECO:0000313" key="1">
    <source>
        <dbReference type="EMBL" id="MFD1702928.1"/>
    </source>
</evidence>
<evidence type="ECO:0000313" key="2">
    <source>
        <dbReference type="Proteomes" id="UP001597308"/>
    </source>
</evidence>
<reference evidence="2" key="1">
    <citation type="journal article" date="2019" name="Int. J. Syst. Evol. Microbiol.">
        <title>The Global Catalogue of Microorganisms (GCM) 10K type strain sequencing project: providing services to taxonomists for standard genome sequencing and annotation.</title>
        <authorList>
            <consortium name="The Broad Institute Genomics Platform"/>
            <consortium name="The Broad Institute Genome Sequencing Center for Infectious Disease"/>
            <person name="Wu L."/>
            <person name="Ma J."/>
        </authorList>
    </citation>
    <scope>NUCLEOTIDE SEQUENCE [LARGE SCALE GENOMIC DNA]</scope>
    <source>
        <strain evidence="2">KCTC 23707</strain>
    </source>
</reference>
<keyword evidence="2" id="KW-1185">Reference proteome</keyword>
<protein>
    <submittedName>
        <fullName evidence="1">Uncharacterized protein</fullName>
    </submittedName>
</protein>
<dbReference type="Proteomes" id="UP001597308">
    <property type="component" value="Unassembled WGS sequence"/>
</dbReference>
<dbReference type="RefSeq" id="WP_378798654.1">
    <property type="nucleotide sequence ID" value="NZ_JBHUER010000004.1"/>
</dbReference>
<accession>A0ABW4K8R7</accession>
<comment type="caution">
    <text evidence="1">The sequence shown here is derived from an EMBL/GenBank/DDBJ whole genome shotgun (WGS) entry which is preliminary data.</text>
</comment>
<sequence length="232" mass="26015">MSFKRLIAPLPSASYLSRLDDACRRSALNSHATILYREAAHAIAPRVNEGLNVASTQTKRELTRARRSARDRLRRLYDRADHFGVDVGQPRILSSNASVSLRFAKNGLSTKAKFDFAEAFQTTIVAFILRDSAFAQRVGGLIKPEYFVNEADAALARIAMDYYAVYKKAPDKSVVGRLLKKAIDAEKLHADLIEDIKLAFGNVLRADLSDRDFVIDKVTDFNRRSVVWPRLG</sequence>
<name>A0ABW4K8R7_9HYPH</name>
<proteinExistence type="predicted"/>
<dbReference type="EMBL" id="JBHUER010000004">
    <property type="protein sequence ID" value="MFD1702928.1"/>
    <property type="molecule type" value="Genomic_DNA"/>
</dbReference>